<keyword evidence="4" id="KW-0804">Transcription</keyword>
<dbReference type="Pfam" id="PF00808">
    <property type="entry name" value="CBFD_NFYB_HMF"/>
    <property type="match status" value="1"/>
</dbReference>
<evidence type="ECO:0000256" key="6">
    <source>
        <dbReference type="ARBA" id="ARBA00038129"/>
    </source>
</evidence>
<evidence type="ECO:0000313" key="10">
    <source>
        <dbReference type="EMBL" id="CAE6450417.1"/>
    </source>
</evidence>
<dbReference type="EMBL" id="CAJMWX010000800">
    <property type="protein sequence ID" value="CAE6430944.1"/>
    <property type="molecule type" value="Genomic_DNA"/>
</dbReference>
<feature type="domain" description="Transcription factor CBF/NF-Y/archaeal histone" evidence="8">
    <location>
        <begin position="41"/>
        <end position="103"/>
    </location>
</feature>
<evidence type="ECO:0000313" key="9">
    <source>
        <dbReference type="EMBL" id="CAE6430944.1"/>
    </source>
</evidence>
<dbReference type="Proteomes" id="UP000663888">
    <property type="component" value="Unassembled WGS sequence"/>
</dbReference>
<feature type="region of interest" description="Disordered" evidence="7">
    <location>
        <begin position="122"/>
        <end position="142"/>
    </location>
</feature>
<dbReference type="CDD" id="cd22908">
    <property type="entry name" value="HFD_NFYC-like"/>
    <property type="match status" value="1"/>
</dbReference>
<evidence type="ECO:0000256" key="2">
    <source>
        <dbReference type="ARBA" id="ARBA00023015"/>
    </source>
</evidence>
<protein>
    <recommendedName>
        <fullName evidence="8">Transcription factor CBF/NF-Y/archaeal histone domain-containing protein</fullName>
    </recommendedName>
</protein>
<dbReference type="InterPro" id="IPR003958">
    <property type="entry name" value="CBFA_NFYB_domain"/>
</dbReference>
<dbReference type="GO" id="GO:0001228">
    <property type="term" value="F:DNA-binding transcription activator activity, RNA polymerase II-specific"/>
    <property type="evidence" value="ECO:0007669"/>
    <property type="project" value="TreeGrafter"/>
</dbReference>
<dbReference type="GO" id="GO:0000978">
    <property type="term" value="F:RNA polymerase II cis-regulatory region sequence-specific DNA binding"/>
    <property type="evidence" value="ECO:0007669"/>
    <property type="project" value="TreeGrafter"/>
</dbReference>
<dbReference type="GO" id="GO:0046982">
    <property type="term" value="F:protein heterodimerization activity"/>
    <property type="evidence" value="ECO:0007669"/>
    <property type="project" value="InterPro"/>
</dbReference>
<keyword evidence="2" id="KW-0805">Transcription regulation</keyword>
<dbReference type="Proteomes" id="UP000663861">
    <property type="component" value="Unassembled WGS sequence"/>
</dbReference>
<sequence>MPPQGPYVQPGDTLEGFLRYFWQCQIATAEREEPDFKHPPLPLARIKKVMKSDPEVKMISADAPILFSKACEIFISEVTARAYLVAEQHKRRTLAKADVARALSKSDQFDFLIDIVPREEGSKRSARGGLNRNDPKPGPSTSADITLTTDANAILPESVQTTEGLLEGQEQANAGLMAQPIPGYAVSGPVNFAYPSGSTHHQ</sequence>
<reference evidence="10" key="1">
    <citation type="submission" date="2021-01" db="EMBL/GenBank/DDBJ databases">
        <authorList>
            <person name="Kaushik A."/>
        </authorList>
    </citation>
    <scope>NUCLEOTIDE SEQUENCE</scope>
    <source>
        <strain evidence="9">AG4-R118</strain>
        <strain evidence="10">AG4-RS23</strain>
    </source>
</reference>
<dbReference type="InterPro" id="IPR050568">
    <property type="entry name" value="Transcr_DNA_Rep_Reg"/>
</dbReference>
<evidence type="ECO:0000259" key="8">
    <source>
        <dbReference type="Pfam" id="PF00808"/>
    </source>
</evidence>
<organism evidence="10 11">
    <name type="scientific">Rhizoctonia solani</name>
    <dbReference type="NCBI Taxonomy" id="456999"/>
    <lineage>
        <taxon>Eukaryota</taxon>
        <taxon>Fungi</taxon>
        <taxon>Dikarya</taxon>
        <taxon>Basidiomycota</taxon>
        <taxon>Agaricomycotina</taxon>
        <taxon>Agaricomycetes</taxon>
        <taxon>Cantharellales</taxon>
        <taxon>Ceratobasidiaceae</taxon>
        <taxon>Rhizoctonia</taxon>
    </lineage>
</organism>
<dbReference type="PANTHER" id="PTHR10252">
    <property type="entry name" value="HISTONE-LIKE TRANSCRIPTION FACTOR CCAAT-RELATED"/>
    <property type="match status" value="1"/>
</dbReference>
<dbReference type="GO" id="GO:0016602">
    <property type="term" value="C:CCAAT-binding factor complex"/>
    <property type="evidence" value="ECO:0007669"/>
    <property type="project" value="TreeGrafter"/>
</dbReference>
<evidence type="ECO:0000256" key="4">
    <source>
        <dbReference type="ARBA" id="ARBA00023163"/>
    </source>
</evidence>
<accession>A0A8H3B9F7</accession>
<comment type="caution">
    <text evidence="10">The sequence shown here is derived from an EMBL/GenBank/DDBJ whole genome shotgun (WGS) entry which is preliminary data.</text>
</comment>
<proteinExistence type="inferred from homology"/>
<evidence type="ECO:0000313" key="11">
    <source>
        <dbReference type="Proteomes" id="UP000663861"/>
    </source>
</evidence>
<gene>
    <name evidence="9" type="ORF">RDB_LOCUS35349</name>
    <name evidence="10" type="ORF">RDB_LOCUS53678</name>
</gene>
<evidence type="ECO:0000256" key="1">
    <source>
        <dbReference type="ARBA" id="ARBA00004123"/>
    </source>
</evidence>
<dbReference type="Gene3D" id="1.10.20.10">
    <property type="entry name" value="Histone, subunit A"/>
    <property type="match status" value="1"/>
</dbReference>
<dbReference type="PANTHER" id="PTHR10252:SF8">
    <property type="entry name" value="NUCLEAR TRANSCRIPTION FACTOR Y SUBUNIT GAMMA"/>
    <property type="match status" value="1"/>
</dbReference>
<dbReference type="SUPFAM" id="SSF47113">
    <property type="entry name" value="Histone-fold"/>
    <property type="match status" value="1"/>
</dbReference>
<name>A0A8H3B9F7_9AGAM</name>
<comment type="similarity">
    <text evidence="6">Belongs to the NFYC/HAP5 subunit family.</text>
</comment>
<dbReference type="AlphaFoldDB" id="A0A8H3B9F7"/>
<dbReference type="FunFam" id="1.10.20.10:FF:000062">
    <property type="entry name" value="Nuclear transcription factor Y subunit C"/>
    <property type="match status" value="1"/>
</dbReference>
<keyword evidence="3" id="KW-0238">DNA-binding</keyword>
<evidence type="ECO:0000256" key="5">
    <source>
        <dbReference type="ARBA" id="ARBA00023242"/>
    </source>
</evidence>
<comment type="subcellular location">
    <subcellularLocation>
        <location evidence="1">Nucleus</location>
    </subcellularLocation>
</comment>
<keyword evidence="5" id="KW-0539">Nucleus</keyword>
<dbReference type="InterPro" id="IPR009072">
    <property type="entry name" value="Histone-fold"/>
</dbReference>
<dbReference type="EMBL" id="CAJMWY010000887">
    <property type="protein sequence ID" value="CAE6450417.1"/>
    <property type="molecule type" value="Genomic_DNA"/>
</dbReference>
<evidence type="ECO:0000256" key="7">
    <source>
        <dbReference type="SAM" id="MobiDB-lite"/>
    </source>
</evidence>
<evidence type="ECO:0000256" key="3">
    <source>
        <dbReference type="ARBA" id="ARBA00023125"/>
    </source>
</evidence>